<dbReference type="SUPFAM" id="SSF51215">
    <property type="entry name" value="Regulatory protein AraC"/>
    <property type="match status" value="1"/>
</dbReference>
<dbReference type="AlphaFoldDB" id="A0A327QN91"/>
<feature type="domain" description="HTH araC/xylS-type" evidence="4">
    <location>
        <begin position="211"/>
        <end position="321"/>
    </location>
</feature>
<gene>
    <name evidence="5" type="ORF">LX64_02512</name>
</gene>
<dbReference type="SMART" id="SM00342">
    <property type="entry name" value="HTH_ARAC"/>
    <property type="match status" value="1"/>
</dbReference>
<evidence type="ECO:0000256" key="1">
    <source>
        <dbReference type="ARBA" id="ARBA00023015"/>
    </source>
</evidence>
<evidence type="ECO:0000313" key="5">
    <source>
        <dbReference type="EMBL" id="RAJ05355.1"/>
    </source>
</evidence>
<dbReference type="Pfam" id="PF02311">
    <property type="entry name" value="AraC_binding"/>
    <property type="match status" value="1"/>
</dbReference>
<dbReference type="EMBL" id="QLLL01000004">
    <property type="protein sequence ID" value="RAJ05355.1"/>
    <property type="molecule type" value="Genomic_DNA"/>
</dbReference>
<dbReference type="GO" id="GO:0003700">
    <property type="term" value="F:DNA-binding transcription factor activity"/>
    <property type="evidence" value="ECO:0007669"/>
    <property type="project" value="InterPro"/>
</dbReference>
<dbReference type="InterPro" id="IPR009057">
    <property type="entry name" value="Homeodomain-like_sf"/>
</dbReference>
<dbReference type="Pfam" id="PF12833">
    <property type="entry name" value="HTH_18"/>
    <property type="match status" value="1"/>
</dbReference>
<keyword evidence="2" id="KW-0238">DNA-binding</keyword>
<comment type="caution">
    <text evidence="5">The sequence shown here is derived from an EMBL/GenBank/DDBJ whole genome shotgun (WGS) entry which is preliminary data.</text>
</comment>
<accession>A0A327QN91</accession>
<proteinExistence type="predicted"/>
<keyword evidence="3" id="KW-0804">Transcription</keyword>
<evidence type="ECO:0000256" key="2">
    <source>
        <dbReference type="ARBA" id="ARBA00023125"/>
    </source>
</evidence>
<dbReference type="PROSITE" id="PS01124">
    <property type="entry name" value="HTH_ARAC_FAMILY_2"/>
    <property type="match status" value="1"/>
</dbReference>
<dbReference type="PRINTS" id="PR00032">
    <property type="entry name" value="HTHARAC"/>
</dbReference>
<dbReference type="InterPro" id="IPR018060">
    <property type="entry name" value="HTH_AraC"/>
</dbReference>
<dbReference type="Proteomes" id="UP000249547">
    <property type="component" value="Unassembled WGS sequence"/>
</dbReference>
<dbReference type="InterPro" id="IPR020449">
    <property type="entry name" value="Tscrpt_reg_AraC-type_HTH"/>
</dbReference>
<dbReference type="SUPFAM" id="SSF46689">
    <property type="entry name" value="Homeodomain-like"/>
    <property type="match status" value="1"/>
</dbReference>
<dbReference type="PANTHER" id="PTHR43280:SF32">
    <property type="entry name" value="TRANSCRIPTIONAL REGULATORY PROTEIN"/>
    <property type="match status" value="1"/>
</dbReference>
<evidence type="ECO:0000256" key="3">
    <source>
        <dbReference type="ARBA" id="ARBA00023163"/>
    </source>
</evidence>
<sequence>MIGLNAANVGSGCDGNFEHQNSTHMETLEDFYRQKFNQDMPALARQSAHFNVFNMESCTGPGKRPVQYSRRDYYKISLLRGHNRYHYADKTMEVNGPTLIFFNPQVPYTFDHIGGDNTGYFCIFKDEFFTEKMRGGLSELPMFALGGKPSYVLNEAQEAQVAHIFEKMVHEVNSDYAYKSDLLRNYVMELIHNALKMEPSTTLVQNQDANLRITNVFKELLERQFPIENQQQQFSMRSPKDFANQLAVHVNHLNKAIKTVTGKTTTQHIAERLTSEAKALLKHTNWNVSEIGYTLGFEDPSHFNNFFKKQVAITPSAFRMA</sequence>
<dbReference type="Gene3D" id="1.10.10.60">
    <property type="entry name" value="Homeodomain-like"/>
    <property type="match status" value="1"/>
</dbReference>
<reference evidence="5 6" key="1">
    <citation type="submission" date="2018-06" db="EMBL/GenBank/DDBJ databases">
        <title>Genomic Encyclopedia of Archaeal and Bacterial Type Strains, Phase II (KMG-II): from individual species to whole genera.</title>
        <authorList>
            <person name="Goeker M."/>
        </authorList>
    </citation>
    <scope>NUCLEOTIDE SEQUENCE [LARGE SCALE GENOMIC DNA]</scope>
    <source>
        <strain evidence="5 6">DSM 23857</strain>
    </source>
</reference>
<evidence type="ECO:0000313" key="6">
    <source>
        <dbReference type="Proteomes" id="UP000249547"/>
    </source>
</evidence>
<dbReference type="InterPro" id="IPR003313">
    <property type="entry name" value="AraC-bd"/>
</dbReference>
<name>A0A327QN91_9BACT</name>
<dbReference type="InterPro" id="IPR037923">
    <property type="entry name" value="HTH-like"/>
</dbReference>
<keyword evidence="6" id="KW-1185">Reference proteome</keyword>
<dbReference type="PANTHER" id="PTHR43280">
    <property type="entry name" value="ARAC-FAMILY TRANSCRIPTIONAL REGULATOR"/>
    <property type="match status" value="1"/>
</dbReference>
<organism evidence="5 6">
    <name type="scientific">Chitinophaga skermanii</name>
    <dbReference type="NCBI Taxonomy" id="331697"/>
    <lineage>
        <taxon>Bacteria</taxon>
        <taxon>Pseudomonadati</taxon>
        <taxon>Bacteroidota</taxon>
        <taxon>Chitinophagia</taxon>
        <taxon>Chitinophagales</taxon>
        <taxon>Chitinophagaceae</taxon>
        <taxon>Chitinophaga</taxon>
    </lineage>
</organism>
<protein>
    <submittedName>
        <fullName evidence="5">Helix-turn-helix protein</fullName>
    </submittedName>
</protein>
<dbReference type="GO" id="GO:0043565">
    <property type="term" value="F:sequence-specific DNA binding"/>
    <property type="evidence" value="ECO:0007669"/>
    <property type="project" value="InterPro"/>
</dbReference>
<evidence type="ECO:0000259" key="4">
    <source>
        <dbReference type="PROSITE" id="PS01124"/>
    </source>
</evidence>
<keyword evidence="1" id="KW-0805">Transcription regulation</keyword>